<dbReference type="OrthoDB" id="540503at2759"/>
<feature type="region of interest" description="Disordered" evidence="1">
    <location>
        <begin position="435"/>
        <end position="477"/>
    </location>
</feature>
<accession>D7FZA7</accession>
<sequence>MLLVEYVALLGAGTGSSTHPWPTTQPLPEAAAAPLSLRLLRDSFSNDGDERTGEDEGEREVGESQTVANSSRRLAIVVPIQVADLRKAQASLAAWPTRCHSSTLVNTDLVAYYAGGDDEHVAAMLATIEQTGGRCFARTRLVLAHASDKDNERPEIASIQFYKLYLDSTIRRQFADYDAFAVMEWNVIVAHDRSFEELYTAAFGGVEPFWVKGSALVSGSSHETVVRPENRTTVGHINGNAIYNNTDQTFVDYVNFTATRWEYTLPYDEALWATISDFPYSWPLWQRFSRKFVTTNLIANVGVHDVDDREVLDAVAGGTLFIHGTPTDGGVSMAGSNELAERCTVSCGFRFPNAHAAMAPSGTATVCDRSCYAGGRDGARFGGHLCGAGDVAIYAINARRWTTRCTTFEPPTEDEDWESPVEAEQARAMVKLGEEADADAQEKAPQTSMSAPLPHSFNTDSLTLTDEATSSNPTNEPFVTGIKRGQICAFLTSNAFVIKETQVTVKSIGQFMPGMRVAIATDANDVSLFKRVFGTVPEVRVSEAIRSASRAPLLADRHCGEGTKLILYMKAGELLWRTFTSKDTHSPAGDLLVAYSELDRVGQSRKNKALAAMLVLGFKSPSFSFGTDIILPVDVNRELRNFLLSDPTTVKGKVSTNGDLQAVHALGKVPGIYVPEVLAAFAYSRNAAGLRFINPRQWVTHHMFQKASVWDIPLVKPRFSCVIDISMAAKGYDVAAALEEQLSHFVSGSPCAWGSIHLDPALLRPKAGIEFGYPTGKDMPSISTLNLRVSVVFYSGRSASPTLLDASISSVALRFPEVFEVVVVFTEPPIERAGLEDVLNAYIEEAPFAVEIIEEVDGSRHSLIGSRSRWSGLQADDHSSGQFVMQLEVGDILMSDVTYENLFYFGKPVIPYKRLSPGGDVDSSAGGSRMDQYLACGIETIVDIHEVRDFAVLKGLVYPRAAYSEMRKFVNEVHGVDVDTLAELVHGRCRGTLGKSALGDRPPIRRWILETSLLASFVWRFMPDMVHWSALDPSDIEPDEWLLDVGKYNIWCSLGSLGITEADPRATYVPKELRGVVCDESSYEKLLALQGRGGVQNT</sequence>
<organism evidence="2 3">
    <name type="scientific">Ectocarpus siliculosus</name>
    <name type="common">Brown alga</name>
    <name type="synonym">Conferva siliculosa</name>
    <dbReference type="NCBI Taxonomy" id="2880"/>
    <lineage>
        <taxon>Eukaryota</taxon>
        <taxon>Sar</taxon>
        <taxon>Stramenopiles</taxon>
        <taxon>Ochrophyta</taxon>
        <taxon>PX clade</taxon>
        <taxon>Phaeophyceae</taxon>
        <taxon>Ectocarpales</taxon>
        <taxon>Ectocarpaceae</taxon>
        <taxon>Ectocarpus</taxon>
    </lineage>
</organism>
<dbReference type="InParanoid" id="D7FZA7"/>
<evidence type="ECO:0000313" key="2">
    <source>
        <dbReference type="EMBL" id="CBJ32724.1"/>
    </source>
</evidence>
<dbReference type="Proteomes" id="UP000002630">
    <property type="component" value="Unassembled WGS sequence"/>
</dbReference>
<gene>
    <name evidence="2" type="ORF">Esi_0359_0019</name>
</gene>
<dbReference type="AlphaFoldDB" id="D7FZA7"/>
<feature type="region of interest" description="Disordered" evidence="1">
    <location>
        <begin position="43"/>
        <end position="65"/>
    </location>
</feature>
<evidence type="ECO:0000313" key="3">
    <source>
        <dbReference type="Proteomes" id="UP000002630"/>
    </source>
</evidence>
<proteinExistence type="predicted"/>
<name>D7FZA7_ECTSI</name>
<dbReference type="EMBL" id="FN649760">
    <property type="protein sequence ID" value="CBJ32724.1"/>
    <property type="molecule type" value="Genomic_DNA"/>
</dbReference>
<protein>
    <submittedName>
        <fullName evidence="2">Uncharacterized protein</fullName>
    </submittedName>
</protein>
<evidence type="ECO:0000256" key="1">
    <source>
        <dbReference type="SAM" id="MobiDB-lite"/>
    </source>
</evidence>
<reference evidence="2 3" key="1">
    <citation type="journal article" date="2010" name="Nature">
        <title>The Ectocarpus genome and the independent evolution of multicellularity in brown algae.</title>
        <authorList>
            <person name="Cock J.M."/>
            <person name="Sterck L."/>
            <person name="Rouze P."/>
            <person name="Scornet D."/>
            <person name="Allen A.E."/>
            <person name="Amoutzias G."/>
            <person name="Anthouard V."/>
            <person name="Artiguenave F."/>
            <person name="Aury J.M."/>
            <person name="Badger J.H."/>
            <person name="Beszteri B."/>
            <person name="Billiau K."/>
            <person name="Bonnet E."/>
            <person name="Bothwell J.H."/>
            <person name="Bowler C."/>
            <person name="Boyen C."/>
            <person name="Brownlee C."/>
            <person name="Carrano C.J."/>
            <person name="Charrier B."/>
            <person name="Cho G.Y."/>
            <person name="Coelho S.M."/>
            <person name="Collen J."/>
            <person name="Corre E."/>
            <person name="Da Silva C."/>
            <person name="Delage L."/>
            <person name="Delaroque N."/>
            <person name="Dittami S.M."/>
            <person name="Doulbeau S."/>
            <person name="Elias M."/>
            <person name="Farnham G."/>
            <person name="Gachon C.M."/>
            <person name="Gschloessl B."/>
            <person name="Heesch S."/>
            <person name="Jabbari K."/>
            <person name="Jubin C."/>
            <person name="Kawai H."/>
            <person name="Kimura K."/>
            <person name="Kloareg B."/>
            <person name="Kupper F.C."/>
            <person name="Lang D."/>
            <person name="Le Bail A."/>
            <person name="Leblanc C."/>
            <person name="Lerouge P."/>
            <person name="Lohr M."/>
            <person name="Lopez P.J."/>
            <person name="Martens C."/>
            <person name="Maumus F."/>
            <person name="Michel G."/>
            <person name="Miranda-Saavedra D."/>
            <person name="Morales J."/>
            <person name="Moreau H."/>
            <person name="Motomura T."/>
            <person name="Nagasato C."/>
            <person name="Napoli C.A."/>
            <person name="Nelson D.R."/>
            <person name="Nyvall-Collen P."/>
            <person name="Peters A.F."/>
            <person name="Pommier C."/>
            <person name="Potin P."/>
            <person name="Poulain J."/>
            <person name="Quesneville H."/>
            <person name="Read B."/>
            <person name="Rensing S.A."/>
            <person name="Ritter A."/>
            <person name="Rousvoal S."/>
            <person name="Samanta M."/>
            <person name="Samson G."/>
            <person name="Schroeder D.C."/>
            <person name="Segurens B."/>
            <person name="Strittmatter M."/>
            <person name="Tonon T."/>
            <person name="Tregear J.W."/>
            <person name="Valentin K."/>
            <person name="von Dassow P."/>
            <person name="Yamagishi T."/>
            <person name="Van de Peer Y."/>
            <person name="Wincker P."/>
        </authorList>
    </citation>
    <scope>NUCLEOTIDE SEQUENCE [LARGE SCALE GENOMIC DNA]</scope>
    <source>
        <strain evidence="3">Ec32 / CCAP1310/4</strain>
    </source>
</reference>
<feature type="compositionally biased region" description="Polar residues" evidence="1">
    <location>
        <begin position="444"/>
        <end position="477"/>
    </location>
</feature>
<keyword evidence="3" id="KW-1185">Reference proteome</keyword>